<evidence type="ECO:0000256" key="8">
    <source>
        <dbReference type="ARBA" id="ARBA00023179"/>
    </source>
</evidence>
<reference evidence="12" key="1">
    <citation type="submission" date="2022-11" db="UniProtKB">
        <authorList>
            <consortium name="WormBaseParasite"/>
        </authorList>
    </citation>
    <scope>IDENTIFICATION</scope>
</reference>
<comment type="similarity">
    <text evidence="2">Belongs to the paramyosin family.</text>
</comment>
<keyword evidence="4" id="KW-0963">Cytoplasm</keyword>
<accession>A0A915KIZ5</accession>
<dbReference type="Pfam" id="PF01576">
    <property type="entry name" value="Myosin_tail_1"/>
    <property type="match status" value="1"/>
</dbReference>
<dbReference type="GO" id="GO:0030016">
    <property type="term" value="C:myofibril"/>
    <property type="evidence" value="ECO:0007669"/>
    <property type="project" value="UniProtKB-SubCell"/>
</dbReference>
<feature type="region of interest" description="Disordered" evidence="9">
    <location>
        <begin position="1"/>
        <end position="31"/>
    </location>
</feature>
<protein>
    <submittedName>
        <fullName evidence="12">Myosin tail domain-containing protein</fullName>
    </submittedName>
</protein>
<feature type="compositionally biased region" description="Polar residues" evidence="9">
    <location>
        <begin position="148"/>
        <end position="161"/>
    </location>
</feature>
<evidence type="ECO:0000256" key="4">
    <source>
        <dbReference type="ARBA" id="ARBA00022490"/>
    </source>
</evidence>
<dbReference type="GO" id="GO:0016459">
    <property type="term" value="C:myosin complex"/>
    <property type="evidence" value="ECO:0007669"/>
    <property type="project" value="UniProtKB-KW"/>
</dbReference>
<dbReference type="PANTHER" id="PTHR46349:SF7">
    <property type="entry name" value="MYOSIN TAIL DOMAIN-CONTAINING PROTEIN"/>
    <property type="match status" value="1"/>
</dbReference>
<dbReference type="PANTHER" id="PTHR46349">
    <property type="entry name" value="CINGULIN-LIKE PROTEIN 1-RELATED"/>
    <property type="match status" value="1"/>
</dbReference>
<sequence>MEKELDNERRKQLGSIDAKRKLENQLQDSEQQLDMANRAYRKLEKRFSTIAAVIEDERRISEQSKAELDRANNRNKSLKRQVEELEEEMARLNAKIRKCNRELEDLNETNETLAKENQLLRNRNKTYSRIESRTTRAVMQSRLTSDWNRGSTDALNMTDGSAGSRDGSIADDSVALPANGDDRKSLDGLP</sequence>
<dbReference type="GO" id="GO:0005923">
    <property type="term" value="C:bicellular tight junction"/>
    <property type="evidence" value="ECO:0007669"/>
    <property type="project" value="TreeGrafter"/>
</dbReference>
<dbReference type="InterPro" id="IPR002928">
    <property type="entry name" value="Myosin_tail"/>
</dbReference>
<proteinExistence type="inferred from homology"/>
<evidence type="ECO:0000256" key="5">
    <source>
        <dbReference type="ARBA" id="ARBA00023054"/>
    </source>
</evidence>
<comment type="subcellular location">
    <subcellularLocation>
        <location evidence="1">Cytoplasm</location>
        <location evidence="1">Myofibril</location>
    </subcellularLocation>
</comment>
<evidence type="ECO:0000256" key="2">
    <source>
        <dbReference type="ARBA" id="ARBA00008447"/>
    </source>
</evidence>
<evidence type="ECO:0000256" key="9">
    <source>
        <dbReference type="SAM" id="MobiDB-lite"/>
    </source>
</evidence>
<evidence type="ECO:0000256" key="6">
    <source>
        <dbReference type="ARBA" id="ARBA00023123"/>
    </source>
</evidence>
<organism evidence="11 12">
    <name type="scientific">Romanomermis culicivorax</name>
    <name type="common">Nematode worm</name>
    <dbReference type="NCBI Taxonomy" id="13658"/>
    <lineage>
        <taxon>Eukaryota</taxon>
        <taxon>Metazoa</taxon>
        <taxon>Ecdysozoa</taxon>
        <taxon>Nematoda</taxon>
        <taxon>Enoplea</taxon>
        <taxon>Dorylaimia</taxon>
        <taxon>Mermithida</taxon>
        <taxon>Mermithoidea</taxon>
        <taxon>Mermithidae</taxon>
        <taxon>Romanomermis</taxon>
    </lineage>
</organism>
<name>A0A915KIZ5_ROMCU</name>
<feature type="region of interest" description="Disordered" evidence="9">
    <location>
        <begin position="148"/>
        <end position="190"/>
    </location>
</feature>
<dbReference type="GO" id="GO:0032982">
    <property type="term" value="C:myosin filament"/>
    <property type="evidence" value="ECO:0007669"/>
    <property type="project" value="UniProtKB-KW"/>
</dbReference>
<evidence type="ECO:0000313" key="12">
    <source>
        <dbReference type="WBParaSite" id="nRc.2.0.1.t38381-RA"/>
    </source>
</evidence>
<feature type="domain" description="Myosin tail" evidence="10">
    <location>
        <begin position="36"/>
        <end position="123"/>
    </location>
</feature>
<feature type="compositionally biased region" description="Basic and acidic residues" evidence="9">
    <location>
        <begin position="1"/>
        <end position="23"/>
    </location>
</feature>
<keyword evidence="3" id="KW-0787">Thick filament</keyword>
<keyword evidence="11" id="KW-1185">Reference proteome</keyword>
<dbReference type="Proteomes" id="UP000887565">
    <property type="component" value="Unplaced"/>
</dbReference>
<evidence type="ECO:0000256" key="1">
    <source>
        <dbReference type="ARBA" id="ARBA00004657"/>
    </source>
</evidence>
<evidence type="ECO:0000313" key="11">
    <source>
        <dbReference type="Proteomes" id="UP000887565"/>
    </source>
</evidence>
<keyword evidence="7" id="KW-0505">Motor protein</keyword>
<keyword evidence="6" id="KW-0518">Myosin</keyword>
<feature type="compositionally biased region" description="Basic and acidic residues" evidence="9">
    <location>
        <begin position="180"/>
        <end position="190"/>
    </location>
</feature>
<dbReference type="AlphaFoldDB" id="A0A915KIZ5"/>
<evidence type="ECO:0000259" key="10">
    <source>
        <dbReference type="Pfam" id="PF01576"/>
    </source>
</evidence>
<dbReference type="WBParaSite" id="nRc.2.0.1.t38381-RA">
    <property type="protein sequence ID" value="nRc.2.0.1.t38381-RA"/>
    <property type="gene ID" value="nRc.2.0.1.g38381"/>
</dbReference>
<keyword evidence="8" id="KW-0514">Muscle protein</keyword>
<evidence type="ECO:0000256" key="7">
    <source>
        <dbReference type="ARBA" id="ARBA00023175"/>
    </source>
</evidence>
<keyword evidence="5" id="KW-0175">Coiled coil</keyword>
<evidence type="ECO:0000256" key="3">
    <source>
        <dbReference type="ARBA" id="ARBA00022433"/>
    </source>
</evidence>